<reference evidence="1 2" key="1">
    <citation type="journal article" date="2018" name="Sci. Rep.">
        <title>Genomic signatures of local adaptation to the degree of environmental predictability in rotifers.</title>
        <authorList>
            <person name="Franch-Gras L."/>
            <person name="Hahn C."/>
            <person name="Garcia-Roger E.M."/>
            <person name="Carmona M.J."/>
            <person name="Serra M."/>
            <person name="Gomez A."/>
        </authorList>
    </citation>
    <scope>NUCLEOTIDE SEQUENCE [LARGE SCALE GENOMIC DNA]</scope>
    <source>
        <strain evidence="1">HYR1</strain>
    </source>
</reference>
<dbReference type="EMBL" id="REGN01009048">
    <property type="protein sequence ID" value="RNA02102.1"/>
    <property type="molecule type" value="Genomic_DNA"/>
</dbReference>
<organism evidence="1 2">
    <name type="scientific">Brachionus plicatilis</name>
    <name type="common">Marine rotifer</name>
    <name type="synonym">Brachionus muelleri</name>
    <dbReference type="NCBI Taxonomy" id="10195"/>
    <lineage>
        <taxon>Eukaryota</taxon>
        <taxon>Metazoa</taxon>
        <taxon>Spiralia</taxon>
        <taxon>Gnathifera</taxon>
        <taxon>Rotifera</taxon>
        <taxon>Eurotatoria</taxon>
        <taxon>Monogononta</taxon>
        <taxon>Pseudotrocha</taxon>
        <taxon>Ploima</taxon>
        <taxon>Brachionidae</taxon>
        <taxon>Brachionus</taxon>
    </lineage>
</organism>
<proteinExistence type="predicted"/>
<accession>A0A3M7PSH4</accession>
<dbReference type="AlphaFoldDB" id="A0A3M7PSH4"/>
<protein>
    <submittedName>
        <fullName evidence="1">Uncharacterized protein</fullName>
    </submittedName>
</protein>
<evidence type="ECO:0000313" key="1">
    <source>
        <dbReference type="EMBL" id="RNA02102.1"/>
    </source>
</evidence>
<sequence length="216" mass="23725">MSSNNLCQLPKSDSKKTFSLLLFSKPGKKVRSLEISELNGLVEFKAGGEVKFSGFFIEFTMSENDLSPKSSSLGVGPSEEFAVIVGLLNKPFVNPNELVDSWMDKFCESFRLCPIGALLLFDFISKFLSLNDKSVIELSLILSSLLISVFGNLAVWKSDKGVLVDFFSIADISILKPLGLADACVFDSKVSFGFSSIFVSEPTWSLQKHLAFNSSF</sequence>
<comment type="caution">
    <text evidence="1">The sequence shown here is derived from an EMBL/GenBank/DDBJ whole genome shotgun (WGS) entry which is preliminary data.</text>
</comment>
<gene>
    <name evidence="1" type="ORF">BpHYR1_019914</name>
</gene>
<keyword evidence="2" id="KW-1185">Reference proteome</keyword>
<name>A0A3M7PSH4_BRAPC</name>
<dbReference type="Proteomes" id="UP000276133">
    <property type="component" value="Unassembled WGS sequence"/>
</dbReference>
<evidence type="ECO:0000313" key="2">
    <source>
        <dbReference type="Proteomes" id="UP000276133"/>
    </source>
</evidence>